<accession>A0A1F5SDH9</accession>
<evidence type="ECO:0000256" key="11">
    <source>
        <dbReference type="ARBA" id="ARBA00022927"/>
    </source>
</evidence>
<evidence type="ECO:0000256" key="7">
    <source>
        <dbReference type="ARBA" id="ARBA00022723"/>
    </source>
</evidence>
<sequence length="1032" mass="116406">MSIIDKIFGDPNEKVVKTLRPIVEQINALEKRFESMSDEELRAQTVEFRKRLGVEVPPLNLPLIKGENVSPITKEGAEESFGREEMEEKLKEILPEAFAAVREAAKRTLGQRHYDVQLLGGLVLHHGQIAEMRTGEGKTLVATLPAYLNALPKKGVHVITVNDYLAKRDAEWMGRVYDFLGLTVGCITHEQAFKYVSAQNDQIPNFKSQTNSNGQNSNDKNSEEGVPLLTKEGIKGGLNLVTRKQAYACDILYGTNNEFGFDYLRDNMVPDLASMVQRGLNFAIVDEVDSILIDEARTPLIISSPAEESTDKYFKFAELVERLEENADYNIDEKMRAATLTEAGIAKMEKLMGVENIYTSGGISEVHHIEQALKARVLFKRDRDYVVKDNEVIIVDEFTGRLMHGRRYSEGLHQAIEAKEKVEVQRESQTLATITFQNYFRMYKKLSGMTGTAVTEAEEFSKIYKLETVVIPTNKPMVRKDLNDLIYRSEMGKFKAVVDEVKRRHLTGQPVLVGTISIEKNELLGEMMEREGIAPQILNAKHHEKEAQIIAQAGKLGAVTIATNMAGRGVDIMLGGIPPSHVKAQMSPPKADPPLAENVKTNENANPEHETWCQEYEKVKELGGLHIIGTERHEARRIDNQLRGRAGRQGDPGSSQFYVSMEDDLMRIFGGDRMKSLMTTLRIPEDMPIENSLVSRSIESAQRKVEGNNFDIRKHLVEYDDVINKHRETIYRKRREILKLAENDQTPITNNQTNHKSQIPNPKQIQNANDQKNQNVKTEQKTLSGIILEMVLNEIEQAVIFHTAADRPADWNINEIYQITSTIFPVEPKVKDDLAGLLKDGDKLDKVRVRTSIIEYLENLAKANYDKISKPALEAGLDWRQVEKAVLIRSIDMLWMEHLEAMDHMRAGIGLRGYGQRDPLIEYKKEAYILYNELNNLIQKQVAYSIFKVADLGNFAVPTLKMRPQNYIAPAKTMDKNAGSFSAFKRADGGGKRNDKADMVREKVKDASGQKVGRNDPCPCGSGKKFKKCHGA</sequence>
<evidence type="ECO:0000313" key="21">
    <source>
        <dbReference type="Proteomes" id="UP000178783"/>
    </source>
</evidence>
<dbReference type="InterPro" id="IPR000185">
    <property type="entry name" value="SecA"/>
</dbReference>
<dbReference type="GO" id="GO:0006605">
    <property type="term" value="P:protein targeting"/>
    <property type="evidence" value="ECO:0007669"/>
    <property type="project" value="UniProtKB-UniRule"/>
</dbReference>
<dbReference type="SMART" id="SM00958">
    <property type="entry name" value="SecA_PP_bind"/>
    <property type="match status" value="1"/>
</dbReference>
<evidence type="ECO:0000259" key="19">
    <source>
        <dbReference type="PROSITE" id="PS51196"/>
    </source>
</evidence>
<evidence type="ECO:0000256" key="4">
    <source>
        <dbReference type="ARBA" id="ARBA00022448"/>
    </source>
</evidence>
<dbReference type="GO" id="GO:0065002">
    <property type="term" value="P:intracellular protein transmembrane transport"/>
    <property type="evidence" value="ECO:0007669"/>
    <property type="project" value="UniProtKB-UniRule"/>
</dbReference>
<dbReference type="FunFam" id="3.90.1440.10:FF:000002">
    <property type="entry name" value="Protein translocase subunit SecA"/>
    <property type="match status" value="1"/>
</dbReference>
<dbReference type="Pfam" id="PF07516">
    <property type="entry name" value="SecA_SW"/>
    <property type="match status" value="1"/>
</dbReference>
<dbReference type="Gene3D" id="3.90.1440.10">
    <property type="entry name" value="SecA, preprotein cross-linking domain"/>
    <property type="match status" value="1"/>
</dbReference>
<dbReference type="AlphaFoldDB" id="A0A1F5SDH9"/>
<evidence type="ECO:0000256" key="15">
    <source>
        <dbReference type="HAMAP-Rule" id="MF_01382"/>
    </source>
</evidence>
<keyword evidence="11 15" id="KW-0653">Protein transport</keyword>
<evidence type="ECO:0000256" key="9">
    <source>
        <dbReference type="ARBA" id="ARBA00022833"/>
    </source>
</evidence>
<evidence type="ECO:0000256" key="6">
    <source>
        <dbReference type="ARBA" id="ARBA00022490"/>
    </source>
</evidence>
<keyword evidence="6 15" id="KW-0963">Cytoplasm</keyword>
<feature type="region of interest" description="Disordered" evidence="17">
    <location>
        <begin position="985"/>
        <end position="1032"/>
    </location>
</feature>
<dbReference type="HAMAP" id="MF_01382">
    <property type="entry name" value="SecA"/>
    <property type="match status" value="1"/>
</dbReference>
<feature type="compositionally biased region" description="Basic and acidic residues" evidence="17">
    <location>
        <begin position="985"/>
        <end position="1008"/>
    </location>
</feature>
<dbReference type="Proteomes" id="UP000178783">
    <property type="component" value="Unassembled WGS sequence"/>
</dbReference>
<dbReference type="GO" id="GO:0005886">
    <property type="term" value="C:plasma membrane"/>
    <property type="evidence" value="ECO:0007669"/>
    <property type="project" value="UniProtKB-SubCell"/>
</dbReference>
<dbReference type="PRINTS" id="PR00906">
    <property type="entry name" value="SECA"/>
</dbReference>
<feature type="binding site" evidence="15">
    <location>
        <begin position="135"/>
        <end position="139"/>
    </location>
    <ligand>
        <name>ATP</name>
        <dbReference type="ChEBI" id="CHEBI:30616"/>
    </ligand>
</feature>
<dbReference type="NCBIfam" id="TIGR00963">
    <property type="entry name" value="secA"/>
    <property type="match status" value="1"/>
</dbReference>
<evidence type="ECO:0000256" key="17">
    <source>
        <dbReference type="SAM" id="MobiDB-lite"/>
    </source>
</evidence>
<dbReference type="InterPro" id="IPR036670">
    <property type="entry name" value="SecA_X-link_sf"/>
</dbReference>
<dbReference type="NCBIfam" id="NF009538">
    <property type="entry name" value="PRK12904.1"/>
    <property type="match status" value="1"/>
</dbReference>
<feature type="region of interest" description="Disordered" evidence="17">
    <location>
        <begin position="742"/>
        <end position="777"/>
    </location>
</feature>
<comment type="similarity">
    <text evidence="3 15 16">Belongs to the SecA family.</text>
</comment>
<dbReference type="GO" id="GO:0005829">
    <property type="term" value="C:cytosol"/>
    <property type="evidence" value="ECO:0007669"/>
    <property type="project" value="TreeGrafter"/>
</dbReference>
<dbReference type="InterPro" id="IPR036266">
    <property type="entry name" value="SecA_Wing/Scaffold_sf"/>
</dbReference>
<dbReference type="PROSITE" id="PS01312">
    <property type="entry name" value="SECA"/>
    <property type="match status" value="1"/>
</dbReference>
<comment type="caution">
    <text evidence="20">The sequence shown here is derived from an EMBL/GenBank/DDBJ whole genome shotgun (WGS) entry which is preliminary data.</text>
</comment>
<dbReference type="PROSITE" id="PS51196">
    <property type="entry name" value="SECA_MOTOR_DEAD"/>
    <property type="match status" value="1"/>
</dbReference>
<dbReference type="InterPro" id="IPR027417">
    <property type="entry name" value="P-loop_NTPase"/>
</dbReference>
<dbReference type="PANTHER" id="PTHR30612">
    <property type="entry name" value="SECA INNER MEMBRANE COMPONENT OF SEC PROTEIN SECRETION SYSTEM"/>
    <property type="match status" value="1"/>
</dbReference>
<dbReference type="InterPro" id="IPR014018">
    <property type="entry name" value="SecA_motor_DEAD"/>
</dbReference>
<dbReference type="Gene3D" id="3.10.450.50">
    <property type="match status" value="1"/>
</dbReference>
<name>A0A1F5SDH9_9BACT</name>
<dbReference type="SUPFAM" id="SSF52540">
    <property type="entry name" value="P-loop containing nucleoside triphosphate hydrolases"/>
    <property type="match status" value="2"/>
</dbReference>
<keyword evidence="13 15" id="KW-0811">Translocation</keyword>
<keyword evidence="12 15" id="KW-1278">Translocase</keyword>
<keyword evidence="7" id="KW-0479">Metal-binding</keyword>
<evidence type="ECO:0000256" key="5">
    <source>
        <dbReference type="ARBA" id="ARBA00022475"/>
    </source>
</evidence>
<feature type="domain" description="SecA family profile" evidence="19">
    <location>
        <begin position="1"/>
        <end position="690"/>
    </location>
</feature>
<evidence type="ECO:0000313" key="20">
    <source>
        <dbReference type="EMBL" id="OGF24612.1"/>
    </source>
</evidence>
<dbReference type="InterPro" id="IPR044722">
    <property type="entry name" value="SecA_SF2_C"/>
</dbReference>
<dbReference type="InterPro" id="IPR011115">
    <property type="entry name" value="SecA_DEAD"/>
</dbReference>
<feature type="compositionally biased region" description="Polar residues" evidence="17">
    <location>
        <begin position="204"/>
        <end position="219"/>
    </location>
</feature>
<reference evidence="20 21" key="1">
    <citation type="journal article" date="2016" name="Nat. Commun.">
        <title>Thousands of microbial genomes shed light on interconnected biogeochemical processes in an aquifer system.</title>
        <authorList>
            <person name="Anantharaman K."/>
            <person name="Brown C.T."/>
            <person name="Hug L.A."/>
            <person name="Sharon I."/>
            <person name="Castelle C.J."/>
            <person name="Probst A.J."/>
            <person name="Thomas B.C."/>
            <person name="Singh A."/>
            <person name="Wilkins M.J."/>
            <person name="Karaoz U."/>
            <person name="Brodie E.L."/>
            <person name="Williams K.H."/>
            <person name="Hubbard S.S."/>
            <person name="Banfield J.F."/>
        </authorList>
    </citation>
    <scope>NUCLEOTIDE SEQUENCE [LARGE SCALE GENOMIC DNA]</scope>
</reference>
<dbReference type="Pfam" id="PF21090">
    <property type="entry name" value="P-loop_SecA"/>
    <property type="match status" value="1"/>
</dbReference>
<comment type="catalytic activity">
    <reaction evidence="15">
        <text>ATP + H2O + cellular proteinSide 1 = ADP + phosphate + cellular proteinSide 2.</text>
        <dbReference type="EC" id="7.4.2.8"/>
    </reaction>
</comment>
<dbReference type="InterPro" id="IPR020937">
    <property type="entry name" value="SecA_CS"/>
</dbReference>
<dbReference type="Pfam" id="PF01043">
    <property type="entry name" value="SecA_PP_bind"/>
    <property type="match status" value="1"/>
</dbReference>
<dbReference type="SMART" id="SM00957">
    <property type="entry name" value="SecA_DEAD"/>
    <property type="match status" value="1"/>
</dbReference>
<dbReference type="PROSITE" id="PS51192">
    <property type="entry name" value="HELICASE_ATP_BIND_1"/>
    <property type="match status" value="1"/>
</dbReference>
<keyword evidence="4 15" id="KW-0813">Transport</keyword>
<dbReference type="Gene3D" id="3.40.50.300">
    <property type="entry name" value="P-loop containing nucleotide triphosphate hydrolases"/>
    <property type="match status" value="3"/>
</dbReference>
<feature type="region of interest" description="Disordered" evidence="17">
    <location>
        <begin position="204"/>
        <end position="225"/>
    </location>
</feature>
<evidence type="ECO:0000256" key="10">
    <source>
        <dbReference type="ARBA" id="ARBA00022840"/>
    </source>
</evidence>
<dbReference type="GO" id="GO:0005524">
    <property type="term" value="F:ATP binding"/>
    <property type="evidence" value="ECO:0007669"/>
    <property type="project" value="UniProtKB-UniRule"/>
</dbReference>
<dbReference type="InterPro" id="IPR011130">
    <property type="entry name" value="SecA_preprotein_X-link_dom"/>
</dbReference>
<comment type="subunit">
    <text evidence="15">Monomer and homodimer. Part of the essential Sec protein translocation apparatus which comprises SecA, SecYEG and auxiliary proteins SecDF. Other proteins may also be involved.</text>
</comment>
<dbReference type="InterPro" id="IPR011116">
    <property type="entry name" value="SecA_Wing/Scaffold"/>
</dbReference>
<dbReference type="PANTHER" id="PTHR30612:SF0">
    <property type="entry name" value="CHLOROPLAST PROTEIN-TRANSPORTING ATPASE"/>
    <property type="match status" value="1"/>
</dbReference>
<dbReference type="SUPFAM" id="SSF81767">
    <property type="entry name" value="Pre-protein crosslinking domain of SecA"/>
    <property type="match status" value="1"/>
</dbReference>
<dbReference type="Pfam" id="PF02810">
    <property type="entry name" value="SEC-C"/>
    <property type="match status" value="1"/>
</dbReference>
<keyword evidence="14 15" id="KW-0472">Membrane</keyword>
<dbReference type="GO" id="GO:0008564">
    <property type="term" value="F:protein-exporting ATPase activity"/>
    <property type="evidence" value="ECO:0007669"/>
    <property type="project" value="UniProtKB-EC"/>
</dbReference>
<evidence type="ECO:0000256" key="12">
    <source>
        <dbReference type="ARBA" id="ARBA00022967"/>
    </source>
</evidence>
<dbReference type="FunFam" id="3.40.50.300:FF:000113">
    <property type="entry name" value="Preprotein translocase subunit SecA"/>
    <property type="match status" value="1"/>
</dbReference>
<comment type="function">
    <text evidence="15">Part of the Sec protein translocase complex. Interacts with the SecYEG preprotein conducting channel. Has a central role in coupling the hydrolysis of ATP to the transfer of proteins into and across the cell membrane, serving as an ATP-driven molecular motor driving the stepwise translocation of polypeptide chains across the membrane.</text>
</comment>
<dbReference type="GO" id="GO:0043952">
    <property type="term" value="P:protein transport by the Sec complex"/>
    <property type="evidence" value="ECO:0007669"/>
    <property type="project" value="UniProtKB-ARBA"/>
</dbReference>
<organism evidence="20 21">
    <name type="scientific">Candidatus Falkowbacteria bacterium RIFCSPLOWO2_02_FULL_45_21</name>
    <dbReference type="NCBI Taxonomy" id="1797989"/>
    <lineage>
        <taxon>Bacteria</taxon>
        <taxon>Candidatus Falkowiibacteriota</taxon>
    </lineage>
</organism>
<dbReference type="EC" id="7.4.2.8" evidence="15"/>
<comment type="cofactor">
    <cofactor evidence="1">
        <name>Zn(2+)</name>
        <dbReference type="ChEBI" id="CHEBI:29105"/>
    </cofactor>
</comment>
<gene>
    <name evidence="15" type="primary">secA</name>
    <name evidence="20" type="ORF">A3H66_02945</name>
</gene>
<keyword evidence="9" id="KW-0862">Zinc</keyword>
<dbReference type="STRING" id="1797989.A3H66_02945"/>
<evidence type="ECO:0000256" key="8">
    <source>
        <dbReference type="ARBA" id="ARBA00022741"/>
    </source>
</evidence>
<dbReference type="CDD" id="cd17928">
    <property type="entry name" value="DEXDc_SecA"/>
    <property type="match status" value="1"/>
</dbReference>
<evidence type="ECO:0000256" key="16">
    <source>
        <dbReference type="RuleBase" id="RU003874"/>
    </source>
</evidence>
<evidence type="ECO:0000259" key="18">
    <source>
        <dbReference type="PROSITE" id="PS51192"/>
    </source>
</evidence>
<keyword evidence="10 15" id="KW-0067">ATP-binding</keyword>
<dbReference type="GO" id="GO:0017038">
    <property type="term" value="P:protein import"/>
    <property type="evidence" value="ECO:0007669"/>
    <property type="project" value="InterPro"/>
</dbReference>
<keyword evidence="8 15" id="KW-0547">Nucleotide-binding</keyword>
<proteinExistence type="inferred from homology"/>
<evidence type="ECO:0000256" key="3">
    <source>
        <dbReference type="ARBA" id="ARBA00007650"/>
    </source>
</evidence>
<comment type="subcellular location">
    <subcellularLocation>
        <location evidence="15">Cell membrane</location>
        <topology evidence="15">Peripheral membrane protein</topology>
        <orientation evidence="15">Cytoplasmic side</orientation>
    </subcellularLocation>
    <subcellularLocation>
        <location evidence="15">Cytoplasm</location>
    </subcellularLocation>
    <subcellularLocation>
        <location evidence="2">Membrane</location>
        <topology evidence="2">Peripheral membrane protein</topology>
    </subcellularLocation>
    <text evidence="15">Distribution is 50-50.</text>
</comment>
<feature type="binding site" evidence="15">
    <location>
        <position position="571"/>
    </location>
    <ligand>
        <name>ATP</name>
        <dbReference type="ChEBI" id="CHEBI:30616"/>
    </ligand>
</feature>
<dbReference type="Gene3D" id="1.10.3060.10">
    <property type="entry name" value="Helical scaffold and wing domains of SecA"/>
    <property type="match status" value="1"/>
</dbReference>
<dbReference type="EMBL" id="MFFW01000006">
    <property type="protein sequence ID" value="OGF24612.1"/>
    <property type="molecule type" value="Genomic_DNA"/>
</dbReference>
<evidence type="ECO:0000256" key="13">
    <source>
        <dbReference type="ARBA" id="ARBA00023010"/>
    </source>
</evidence>
<feature type="domain" description="Helicase ATP-binding" evidence="18">
    <location>
        <begin position="119"/>
        <end position="323"/>
    </location>
</feature>
<feature type="compositionally biased region" description="Polar residues" evidence="17">
    <location>
        <begin position="743"/>
        <end position="777"/>
    </location>
</feature>
<protein>
    <recommendedName>
        <fullName evidence="15 16">Protein translocase subunit SecA</fullName>
        <ecNumber evidence="15">7.4.2.8</ecNumber>
    </recommendedName>
</protein>
<dbReference type="Pfam" id="PF07517">
    <property type="entry name" value="SecA_DEAD"/>
    <property type="match status" value="1"/>
</dbReference>
<dbReference type="CDD" id="cd18803">
    <property type="entry name" value="SF2_C_secA"/>
    <property type="match status" value="1"/>
</dbReference>
<feature type="binding site" evidence="15">
    <location>
        <position position="117"/>
    </location>
    <ligand>
        <name>ATP</name>
        <dbReference type="ChEBI" id="CHEBI:30616"/>
    </ligand>
</feature>
<dbReference type="GO" id="GO:0031522">
    <property type="term" value="C:cell envelope Sec protein transport complex"/>
    <property type="evidence" value="ECO:0007669"/>
    <property type="project" value="TreeGrafter"/>
</dbReference>
<evidence type="ECO:0000256" key="1">
    <source>
        <dbReference type="ARBA" id="ARBA00001947"/>
    </source>
</evidence>
<evidence type="ECO:0000256" key="14">
    <source>
        <dbReference type="ARBA" id="ARBA00023136"/>
    </source>
</evidence>
<dbReference type="SUPFAM" id="SSF81886">
    <property type="entry name" value="Helical scaffold and wing domains of SecA"/>
    <property type="match status" value="2"/>
</dbReference>
<keyword evidence="5 15" id="KW-1003">Cell membrane</keyword>
<evidence type="ECO:0000256" key="2">
    <source>
        <dbReference type="ARBA" id="ARBA00004170"/>
    </source>
</evidence>
<dbReference type="GO" id="GO:0046872">
    <property type="term" value="F:metal ion binding"/>
    <property type="evidence" value="ECO:0007669"/>
    <property type="project" value="UniProtKB-KW"/>
</dbReference>
<dbReference type="InterPro" id="IPR014001">
    <property type="entry name" value="Helicase_ATP-bd"/>
</dbReference>
<dbReference type="InterPro" id="IPR004027">
    <property type="entry name" value="SEC_C_motif"/>
</dbReference>